<accession>A0A811JQJ2</accession>
<evidence type="ECO:0000259" key="4">
    <source>
        <dbReference type="PROSITE" id="PS50089"/>
    </source>
</evidence>
<comment type="caution">
    <text evidence="5">The sequence shown here is derived from an EMBL/GenBank/DDBJ whole genome shotgun (WGS) entry which is preliminary data.</text>
</comment>
<name>A0A811JQJ2_9BILA</name>
<evidence type="ECO:0000313" key="6">
    <source>
        <dbReference type="Proteomes" id="UP000614601"/>
    </source>
</evidence>
<keyword evidence="1 3" id="KW-0479">Metal-binding</keyword>
<protein>
    <recommendedName>
        <fullName evidence="4">RING-type domain-containing protein</fullName>
    </recommendedName>
</protein>
<keyword evidence="6" id="KW-1185">Reference proteome</keyword>
<dbReference type="InterPro" id="IPR013083">
    <property type="entry name" value="Znf_RING/FYVE/PHD"/>
</dbReference>
<evidence type="ECO:0000256" key="1">
    <source>
        <dbReference type="ARBA" id="ARBA00022771"/>
    </source>
</evidence>
<dbReference type="PROSITE" id="PS50089">
    <property type="entry name" value="ZF_RING_2"/>
    <property type="match status" value="1"/>
</dbReference>
<dbReference type="Gene3D" id="3.30.40.10">
    <property type="entry name" value="Zinc/RING finger domain, C3HC4 (zinc finger)"/>
    <property type="match status" value="1"/>
</dbReference>
<dbReference type="GO" id="GO:0008270">
    <property type="term" value="F:zinc ion binding"/>
    <property type="evidence" value="ECO:0007669"/>
    <property type="project" value="UniProtKB-KW"/>
</dbReference>
<dbReference type="AlphaFoldDB" id="A0A811JQJ2"/>
<dbReference type="Pfam" id="PF13920">
    <property type="entry name" value="zf-C3HC4_3"/>
    <property type="match status" value="1"/>
</dbReference>
<reference evidence="5" key="1">
    <citation type="submission" date="2020-09" db="EMBL/GenBank/DDBJ databases">
        <authorList>
            <person name="Kikuchi T."/>
        </authorList>
    </citation>
    <scope>NUCLEOTIDE SEQUENCE</scope>
    <source>
        <strain evidence="5">SH1</strain>
    </source>
</reference>
<evidence type="ECO:0000256" key="2">
    <source>
        <dbReference type="ARBA" id="ARBA00022833"/>
    </source>
</evidence>
<evidence type="ECO:0000256" key="3">
    <source>
        <dbReference type="PROSITE-ProRule" id="PRU00175"/>
    </source>
</evidence>
<dbReference type="SUPFAM" id="SSF57850">
    <property type="entry name" value="RING/U-box"/>
    <property type="match status" value="1"/>
</dbReference>
<dbReference type="InterPro" id="IPR001841">
    <property type="entry name" value="Znf_RING"/>
</dbReference>
<keyword evidence="1 3" id="KW-0863">Zinc-finger</keyword>
<dbReference type="EMBL" id="CAJFCW020000001">
    <property type="protein sequence ID" value="CAG9078585.1"/>
    <property type="molecule type" value="Genomic_DNA"/>
</dbReference>
<proteinExistence type="predicted"/>
<dbReference type="Proteomes" id="UP000783686">
    <property type="component" value="Unassembled WGS sequence"/>
</dbReference>
<sequence length="255" mass="29322">MSTSSFSMNRVVNRRFCRSVTKPQPIISDEDRHGSVSFNRTLEVTKNPLGRGTKPLITTTCTTKPVPHRNATVRMRGGRTQIPPQNPPNLKVPKKQPANARYTECVNNCKNIAVLIAYPCGHPFCAQCCHLDMEKSQYEQDHQNIPGYCTKCMQNFKCFAGIPDLKFFYSMNAPAESEMKVFSKLDEQLQAERQLEEMQRQLEDLRNQWDCQICFDAKCDIAFGCGHRACSVCADKIKRCHYCRELIEQRIKIFR</sequence>
<dbReference type="OrthoDB" id="5840876at2759"/>
<gene>
    <name evidence="5" type="ORF">BOKJ2_LOCUS342</name>
</gene>
<evidence type="ECO:0000313" key="5">
    <source>
        <dbReference type="EMBL" id="CAD5205658.1"/>
    </source>
</evidence>
<feature type="domain" description="RING-type" evidence="4">
    <location>
        <begin position="211"/>
        <end position="244"/>
    </location>
</feature>
<keyword evidence="2" id="KW-0862">Zinc</keyword>
<organism evidence="5 6">
    <name type="scientific">Bursaphelenchus okinawaensis</name>
    <dbReference type="NCBI Taxonomy" id="465554"/>
    <lineage>
        <taxon>Eukaryota</taxon>
        <taxon>Metazoa</taxon>
        <taxon>Ecdysozoa</taxon>
        <taxon>Nematoda</taxon>
        <taxon>Chromadorea</taxon>
        <taxon>Rhabditida</taxon>
        <taxon>Tylenchina</taxon>
        <taxon>Tylenchomorpha</taxon>
        <taxon>Aphelenchoidea</taxon>
        <taxon>Aphelenchoididae</taxon>
        <taxon>Bursaphelenchus</taxon>
    </lineage>
</organism>
<dbReference type="Proteomes" id="UP000614601">
    <property type="component" value="Unassembled WGS sequence"/>
</dbReference>
<dbReference type="EMBL" id="CAJFDH010000001">
    <property type="protein sequence ID" value="CAD5205658.1"/>
    <property type="molecule type" value="Genomic_DNA"/>
</dbReference>